<proteinExistence type="predicted"/>
<accession>A0A975BP18</accession>
<organism evidence="1 2">
    <name type="scientific">Desulfonema magnum</name>
    <dbReference type="NCBI Taxonomy" id="45655"/>
    <lineage>
        <taxon>Bacteria</taxon>
        <taxon>Pseudomonadati</taxon>
        <taxon>Thermodesulfobacteriota</taxon>
        <taxon>Desulfobacteria</taxon>
        <taxon>Desulfobacterales</taxon>
        <taxon>Desulfococcaceae</taxon>
        <taxon>Desulfonema</taxon>
    </lineage>
</organism>
<reference evidence="1" key="1">
    <citation type="journal article" date="2021" name="Microb. Physiol.">
        <title>Proteogenomic Insights into the Physiology of Marine, Sulfate-Reducing, Filamentous Desulfonema limicola and Desulfonema magnum.</title>
        <authorList>
            <person name="Schnaars V."/>
            <person name="Wohlbrand L."/>
            <person name="Scheve S."/>
            <person name="Hinrichs C."/>
            <person name="Reinhardt R."/>
            <person name="Rabus R."/>
        </authorList>
    </citation>
    <scope>NUCLEOTIDE SEQUENCE</scope>
    <source>
        <strain evidence="1">4be13</strain>
    </source>
</reference>
<dbReference type="SUPFAM" id="SSF52540">
    <property type="entry name" value="P-loop containing nucleoside triphosphate hydrolases"/>
    <property type="match status" value="1"/>
</dbReference>
<keyword evidence="2" id="KW-1185">Reference proteome</keyword>
<dbReference type="RefSeq" id="WP_207683259.1">
    <property type="nucleotide sequence ID" value="NZ_CP061800.1"/>
</dbReference>
<dbReference type="Gene3D" id="3.40.50.300">
    <property type="entry name" value="P-loop containing nucleotide triphosphate hydrolases"/>
    <property type="match status" value="1"/>
</dbReference>
<evidence type="ECO:0000313" key="2">
    <source>
        <dbReference type="Proteomes" id="UP000663722"/>
    </source>
</evidence>
<dbReference type="KEGG" id="dmm:dnm_045850"/>
<evidence type="ECO:0000313" key="1">
    <source>
        <dbReference type="EMBL" id="QTA88539.1"/>
    </source>
</evidence>
<dbReference type="AlphaFoldDB" id="A0A975BP18"/>
<protein>
    <submittedName>
        <fullName evidence="1">P-loop containing</fullName>
    </submittedName>
</protein>
<dbReference type="InterPro" id="IPR010995">
    <property type="entry name" value="DNA_repair_Rad51/TF_NusA_a-hlx"/>
</dbReference>
<sequence length="497" mass="55701">MTLNDFDEQSSLILAAEDYPPETFSDYHRFTAYDKRFISKLAAHGPVLLRGGRGSGKSALMIEASRQLAPYKKDASAFGVYISLRHLELLRKEGRAYEKVLCRLLIDRVRECLGEMSVSFDPEPSVSSVQTELSKLTIKLKSRLVLFFDDAAHIGREAPLEAFFDIFRTLSSSTVSCKAAIYPGVTKFGTRFDVYNDATVLEISRNEELAGYDELFAEIIRLRFPQFFSGNMPVTDLDFIKFAGFLGRAVLGNMRAFIFACNALSERCADNAKIGVSNLGAVLLSLCGNYYWPLLEELKPKLGKHELMIEPAINIAEIMFGICGKRERRSAIIHRNIINKLAKPFEMLEYAGFISRRDVSRAMKSGGRGSRFVLSLCVLLENTPGTRLTNNLFQQWSTEHDEPAEFHRGSEINTIELPELPDSADLSVINKSVRELAKSKIYPYGLTEQKIQLLIEAGIETIGDLISANDKQLLSLKSVGSQTLERFRSVAAQAIWM</sequence>
<dbReference type="InterPro" id="IPR027417">
    <property type="entry name" value="P-loop_NTPase"/>
</dbReference>
<dbReference type="Proteomes" id="UP000663722">
    <property type="component" value="Chromosome"/>
</dbReference>
<gene>
    <name evidence="1" type="ORF">dnm_045850</name>
</gene>
<dbReference type="SUPFAM" id="SSF47794">
    <property type="entry name" value="Rad51 N-terminal domain-like"/>
    <property type="match status" value="1"/>
</dbReference>
<name>A0A975BP18_9BACT</name>
<dbReference type="EMBL" id="CP061800">
    <property type="protein sequence ID" value="QTA88539.1"/>
    <property type="molecule type" value="Genomic_DNA"/>
</dbReference>
<dbReference type="GO" id="GO:0000166">
    <property type="term" value="F:nucleotide binding"/>
    <property type="evidence" value="ECO:0007669"/>
    <property type="project" value="InterPro"/>
</dbReference>
<dbReference type="Gene3D" id="1.10.150.20">
    <property type="entry name" value="5' to 3' exonuclease, C-terminal subdomain"/>
    <property type="match status" value="1"/>
</dbReference>